<dbReference type="InterPro" id="IPR043519">
    <property type="entry name" value="NT_sf"/>
</dbReference>
<dbReference type="AlphaFoldDB" id="A0A8J8MQJ0"/>
<accession>A0A8J8MQJ0</accession>
<organism evidence="1 2">
    <name type="scientific">Vallitalea pronyensis</name>
    <dbReference type="NCBI Taxonomy" id="1348613"/>
    <lineage>
        <taxon>Bacteria</taxon>
        <taxon>Bacillati</taxon>
        <taxon>Bacillota</taxon>
        <taxon>Clostridia</taxon>
        <taxon>Lachnospirales</taxon>
        <taxon>Vallitaleaceae</taxon>
        <taxon>Vallitalea</taxon>
    </lineage>
</organism>
<evidence type="ECO:0000313" key="2">
    <source>
        <dbReference type="Proteomes" id="UP000683246"/>
    </source>
</evidence>
<proteinExistence type="predicted"/>
<dbReference type="EMBL" id="CP058649">
    <property type="protein sequence ID" value="QUI25792.1"/>
    <property type="molecule type" value="Genomic_DNA"/>
</dbReference>
<keyword evidence="2" id="KW-1185">Reference proteome</keyword>
<protein>
    <submittedName>
        <fullName evidence="1">Uncharacterized protein</fullName>
    </submittedName>
</protein>
<evidence type="ECO:0000313" key="1">
    <source>
        <dbReference type="EMBL" id="QUI25792.1"/>
    </source>
</evidence>
<dbReference type="Gene3D" id="3.30.460.40">
    <property type="match status" value="1"/>
</dbReference>
<name>A0A8J8MQJ0_9FIRM</name>
<gene>
    <name evidence="1" type="ORF">HZI73_18490</name>
</gene>
<dbReference type="KEGG" id="vpy:HZI73_18490"/>
<dbReference type="SUPFAM" id="SSF81301">
    <property type="entry name" value="Nucleotidyltransferase"/>
    <property type="match status" value="1"/>
</dbReference>
<dbReference type="Proteomes" id="UP000683246">
    <property type="component" value="Chromosome"/>
</dbReference>
<sequence>MMFNTLSYIGEKLNHEGVVWGVGASVLLHYHGLVEQPKDIDILVATNDIKKVDNLFKNIGIKSKPYKTTTYATEFFYEYIIKGFDVDVMAGLRIKCQDGVFSYGFDASSITDNIEINGITIPLTSLEDWYVIYQLIPNRQSKVMMIENHLLVHGIQNPTLLERLLRGYLPKEVREKIQWLMTCN</sequence>
<reference evidence="1" key="1">
    <citation type="submission" date="2020-07" db="EMBL/GenBank/DDBJ databases">
        <title>Vallitalea pronyensis genome.</title>
        <authorList>
            <person name="Postec A."/>
        </authorList>
    </citation>
    <scope>NUCLEOTIDE SEQUENCE</scope>
    <source>
        <strain evidence="1">FatNI3</strain>
    </source>
</reference>